<dbReference type="PANTHER" id="PTHR14859:SF1">
    <property type="entry name" value="PGAP2-INTERACTING PROTEIN"/>
    <property type="match status" value="1"/>
</dbReference>
<dbReference type="GO" id="GO:0004519">
    <property type="term" value="F:endonuclease activity"/>
    <property type="evidence" value="ECO:0007669"/>
    <property type="project" value="UniProtKB-KW"/>
</dbReference>
<dbReference type="Gene3D" id="3.60.10.10">
    <property type="entry name" value="Endonuclease/exonuclease/phosphatase"/>
    <property type="match status" value="1"/>
</dbReference>
<dbReference type="CDD" id="cd09084">
    <property type="entry name" value="EEP-2"/>
    <property type="match status" value="1"/>
</dbReference>
<dbReference type="GO" id="GO:0006506">
    <property type="term" value="P:GPI anchor biosynthetic process"/>
    <property type="evidence" value="ECO:0007669"/>
    <property type="project" value="TreeGrafter"/>
</dbReference>
<keyword evidence="3" id="KW-0269">Exonuclease</keyword>
<sequence length="343" mass="39818">MKGLNWFDKFLFFLNSLFAAMLLFSYLLPYIPPDSFALLSVFSLGVPFLILVNIIFFLYWLFRLKRQVLLSLVVLLIGFNHLTSIYEISSSEDAGPDKEEFRVMSYNVRQFNEYGWSQDIDIPKKISTFVKEEDPHVVAMQEYFKGELDIADGFPHKYIKLKDRSAEFGLSILSKYPIVNRGSLDFPTGSNNNAIFADVVKGNDTIRIINVHLQSFSVKPNMNKLEQEHSKKVFLGMGQTFVRQQTQMEIVLRLIRRTPYKIILMGDFNNTAYSYIYRELKSEGLYDAYKEAGNGFGRTFDFRFFPLRIDFILASEGLEVLEFTTYEVQYSDHFPVSATFDLN</sequence>
<protein>
    <submittedName>
        <fullName evidence="3">Metal-dependent hydrolase, endonuclease/exonuclease/phosphatase family</fullName>
    </submittedName>
</protein>
<dbReference type="EMBL" id="FNUG01000003">
    <property type="protein sequence ID" value="SEE91385.1"/>
    <property type="molecule type" value="Genomic_DNA"/>
</dbReference>
<feature type="transmembrane region" description="Helical" evidence="1">
    <location>
        <begin position="37"/>
        <end position="61"/>
    </location>
</feature>
<keyword evidence="1" id="KW-0472">Membrane</keyword>
<gene>
    <name evidence="3" type="ORF">SAMN04488034_10331</name>
</gene>
<keyword evidence="3" id="KW-0540">Nuclease</keyword>
<dbReference type="RefSeq" id="WP_093113002.1">
    <property type="nucleotide sequence ID" value="NZ_FNGG01000003.1"/>
</dbReference>
<keyword evidence="4" id="KW-1185">Reference proteome</keyword>
<dbReference type="STRING" id="390640.SAMN04488034_10331"/>
<dbReference type="Pfam" id="PF03372">
    <property type="entry name" value="Exo_endo_phos"/>
    <property type="match status" value="1"/>
</dbReference>
<dbReference type="Proteomes" id="UP000199448">
    <property type="component" value="Unassembled WGS sequence"/>
</dbReference>
<dbReference type="OrthoDB" id="635146at2"/>
<dbReference type="InterPro" id="IPR036691">
    <property type="entry name" value="Endo/exonu/phosph_ase_sf"/>
</dbReference>
<organism evidence="3 4">
    <name type="scientific">Salinimicrobium catena</name>
    <dbReference type="NCBI Taxonomy" id="390640"/>
    <lineage>
        <taxon>Bacteria</taxon>
        <taxon>Pseudomonadati</taxon>
        <taxon>Bacteroidota</taxon>
        <taxon>Flavobacteriia</taxon>
        <taxon>Flavobacteriales</taxon>
        <taxon>Flavobacteriaceae</taxon>
        <taxon>Salinimicrobium</taxon>
    </lineage>
</organism>
<feature type="transmembrane region" description="Helical" evidence="1">
    <location>
        <begin position="68"/>
        <end position="86"/>
    </location>
</feature>
<proteinExistence type="predicted"/>
<dbReference type="PANTHER" id="PTHR14859">
    <property type="entry name" value="CALCOFLUOR WHITE HYPERSENSITIVE PROTEIN PRECURSOR"/>
    <property type="match status" value="1"/>
</dbReference>
<keyword evidence="3" id="KW-0378">Hydrolase</keyword>
<accession>A0A1H5MPT9</accession>
<name>A0A1H5MPT9_9FLAO</name>
<feature type="transmembrane region" description="Helical" evidence="1">
    <location>
        <begin position="12"/>
        <end position="31"/>
    </location>
</feature>
<dbReference type="GO" id="GO:0004527">
    <property type="term" value="F:exonuclease activity"/>
    <property type="evidence" value="ECO:0007669"/>
    <property type="project" value="UniProtKB-KW"/>
</dbReference>
<dbReference type="SUPFAM" id="SSF56219">
    <property type="entry name" value="DNase I-like"/>
    <property type="match status" value="1"/>
</dbReference>
<feature type="domain" description="Endonuclease/exonuclease/phosphatase" evidence="2">
    <location>
        <begin position="104"/>
        <end position="333"/>
    </location>
</feature>
<evidence type="ECO:0000256" key="1">
    <source>
        <dbReference type="SAM" id="Phobius"/>
    </source>
</evidence>
<dbReference type="InterPro" id="IPR051916">
    <property type="entry name" value="GPI-anchor_lipid_remodeler"/>
</dbReference>
<dbReference type="AlphaFoldDB" id="A0A1H5MPT9"/>
<evidence type="ECO:0000313" key="3">
    <source>
        <dbReference type="EMBL" id="SEE91385.1"/>
    </source>
</evidence>
<keyword evidence="1" id="KW-0812">Transmembrane</keyword>
<keyword evidence="1" id="KW-1133">Transmembrane helix</keyword>
<dbReference type="GO" id="GO:0016020">
    <property type="term" value="C:membrane"/>
    <property type="evidence" value="ECO:0007669"/>
    <property type="project" value="GOC"/>
</dbReference>
<reference evidence="3 4" key="1">
    <citation type="submission" date="2016-10" db="EMBL/GenBank/DDBJ databases">
        <authorList>
            <person name="de Groot N.N."/>
        </authorList>
    </citation>
    <scope>NUCLEOTIDE SEQUENCE [LARGE SCALE GENOMIC DNA]</scope>
    <source>
        <strain evidence="3 4">DSM 23553</strain>
    </source>
</reference>
<dbReference type="InterPro" id="IPR005135">
    <property type="entry name" value="Endo/exonuclease/phosphatase"/>
</dbReference>
<keyword evidence="3" id="KW-0255">Endonuclease</keyword>
<evidence type="ECO:0000259" key="2">
    <source>
        <dbReference type="Pfam" id="PF03372"/>
    </source>
</evidence>
<evidence type="ECO:0000313" key="4">
    <source>
        <dbReference type="Proteomes" id="UP000199448"/>
    </source>
</evidence>